<protein>
    <submittedName>
        <fullName evidence="1">Uncharacterized protein</fullName>
    </submittedName>
</protein>
<proteinExistence type="predicted"/>
<dbReference type="InterPro" id="IPR019734">
    <property type="entry name" value="TPR_rpt"/>
</dbReference>
<dbReference type="SUPFAM" id="SSF52540">
    <property type="entry name" value="P-loop containing nucleoside triphosphate hydrolases"/>
    <property type="match status" value="1"/>
</dbReference>
<name>A0A1J4NUA7_9ACTN</name>
<gene>
    <name evidence="1" type="ORF">WN71_020350</name>
</gene>
<organism evidence="1 2">
    <name type="scientific">Streptomyces mangrovisoli</name>
    <dbReference type="NCBI Taxonomy" id="1428628"/>
    <lineage>
        <taxon>Bacteria</taxon>
        <taxon>Bacillati</taxon>
        <taxon>Actinomycetota</taxon>
        <taxon>Actinomycetes</taxon>
        <taxon>Kitasatosporales</taxon>
        <taxon>Streptomycetaceae</taxon>
        <taxon>Streptomyces</taxon>
    </lineage>
</organism>
<dbReference type="InterPro" id="IPR011990">
    <property type="entry name" value="TPR-like_helical_dom_sf"/>
</dbReference>
<dbReference type="EMBL" id="LAVA02000046">
    <property type="protein sequence ID" value="OIJ66023.1"/>
    <property type="molecule type" value="Genomic_DNA"/>
</dbReference>
<reference evidence="1" key="1">
    <citation type="submission" date="2016-10" db="EMBL/GenBank/DDBJ databases">
        <title>Genome sequence of Streptomyces mangrovisoli MUSC 149.</title>
        <authorList>
            <person name="Lee L.-H."/>
            <person name="Ser H.-L."/>
        </authorList>
    </citation>
    <scope>NUCLEOTIDE SEQUENCE [LARGE SCALE GENOMIC DNA]</scope>
    <source>
        <strain evidence="1">MUSC 149</strain>
    </source>
</reference>
<comment type="caution">
    <text evidence="1">The sequence shown here is derived from an EMBL/GenBank/DDBJ whole genome shotgun (WGS) entry which is preliminary data.</text>
</comment>
<dbReference type="Pfam" id="PF13424">
    <property type="entry name" value="TPR_12"/>
    <property type="match status" value="2"/>
</dbReference>
<dbReference type="PANTHER" id="PTHR46082">
    <property type="entry name" value="ATP/GTP-BINDING PROTEIN-RELATED"/>
    <property type="match status" value="1"/>
</dbReference>
<sequence length="734" mass="80895">MNQAAGDIIQLISSAPSLGHQPGMESIVAPYGQLPRVIRGRASLLDELTDAVLRPHPHPRVHVLHGIGGSGKTTVALEVARRAQTSMPVWWVSAAGADTLSSGMRQLALALGADIEQIQLAWSGQASASDLVWSLLDARTDHWLLVVDNADDSQLLAPAHGRVAGGTGWIRHPRSARGTLLVTRRSRDPRLWGTWAELRLVDQLSPEDGAQVLLDLVGATAGSESDAQALATDLQGLPLALRLAGAYLRESVTQPPWPGTSPVRSFAAYQRTLRSRFTLLDTTPPGQYEDRTQQELITRTWELSLDLLHAQGKDQPRPLLRLLAHLADAPIPFVLLLDPAILSDSPEVGPITFEQLHRALTSLADLALIDMTTRPDPNPDNPLAYTLSLHALVRATNREHPQVVARRPEYLDVLGASMHKVTDALDPDEPAAWPAWQFLAPHASSLLELLATSVDIDRETARELSRAAQGSADYFGALGMYERAETEYRAVLDVQRLVIGEDHPDTLSTRHNLAYTLRDRGMLEAAETEYRDVLAVRRRVLGEEHAKTLVTRNQLARVYREQGRYEEAEEEFRNVLAAQRLTLGEQNLDTLITRSNLASMYFVSRKLDEAEAEYRDILATERRALGEDHLESLVTHGNLARVLAEQGRFDQAEAEYRDVLSAETRVLGDEHPDTLTTRHNLAATLAAQGRQAQARKEFQAVLEARERLLGPDHPNTRQTGTALALLAAPPDEPV</sequence>
<evidence type="ECO:0000313" key="1">
    <source>
        <dbReference type="EMBL" id="OIJ66023.1"/>
    </source>
</evidence>
<dbReference type="Gene3D" id="1.25.40.10">
    <property type="entry name" value="Tetratricopeptide repeat domain"/>
    <property type="match status" value="2"/>
</dbReference>
<keyword evidence="2" id="KW-1185">Reference proteome</keyword>
<dbReference type="PANTHER" id="PTHR46082:SF6">
    <property type="entry name" value="AAA+ ATPASE DOMAIN-CONTAINING PROTEIN-RELATED"/>
    <property type="match status" value="1"/>
</dbReference>
<dbReference type="Proteomes" id="UP000034196">
    <property type="component" value="Unassembled WGS sequence"/>
</dbReference>
<dbReference type="Pfam" id="PF13374">
    <property type="entry name" value="TPR_10"/>
    <property type="match status" value="1"/>
</dbReference>
<evidence type="ECO:0000313" key="2">
    <source>
        <dbReference type="Proteomes" id="UP000034196"/>
    </source>
</evidence>
<accession>A0A1J4NUA7</accession>
<dbReference type="InterPro" id="IPR053137">
    <property type="entry name" value="NLR-like"/>
</dbReference>
<dbReference type="AlphaFoldDB" id="A0A1J4NUA7"/>
<dbReference type="SMART" id="SM00028">
    <property type="entry name" value="TPR"/>
    <property type="match status" value="5"/>
</dbReference>
<dbReference type="PRINTS" id="PR00364">
    <property type="entry name" value="DISEASERSIST"/>
</dbReference>
<dbReference type="GO" id="GO:0043531">
    <property type="term" value="F:ADP binding"/>
    <property type="evidence" value="ECO:0007669"/>
    <property type="project" value="InterPro"/>
</dbReference>
<dbReference type="Gene3D" id="3.40.50.300">
    <property type="entry name" value="P-loop containing nucleotide triphosphate hydrolases"/>
    <property type="match status" value="1"/>
</dbReference>
<dbReference type="InterPro" id="IPR027417">
    <property type="entry name" value="P-loop_NTPase"/>
</dbReference>
<dbReference type="SUPFAM" id="SSF48452">
    <property type="entry name" value="TPR-like"/>
    <property type="match status" value="2"/>
</dbReference>
<dbReference type="STRING" id="1428628.WN71_020350"/>